<reference evidence="2" key="2">
    <citation type="submission" date="2020-11" db="EMBL/GenBank/DDBJ databases">
        <authorList>
            <person name="McCartney M.A."/>
            <person name="Auch B."/>
            <person name="Kono T."/>
            <person name="Mallez S."/>
            <person name="Becker A."/>
            <person name="Gohl D.M."/>
            <person name="Silverstein K.A.T."/>
            <person name="Koren S."/>
            <person name="Bechman K.B."/>
            <person name="Herman A."/>
            <person name="Abrahante J.E."/>
            <person name="Garbe J."/>
        </authorList>
    </citation>
    <scope>NUCLEOTIDE SEQUENCE</scope>
    <source>
        <strain evidence="2">Duluth1</strain>
        <tissue evidence="2">Whole animal</tissue>
    </source>
</reference>
<evidence type="ECO:0000313" key="3">
    <source>
        <dbReference type="Proteomes" id="UP000828390"/>
    </source>
</evidence>
<protein>
    <submittedName>
        <fullName evidence="2">Uncharacterized protein</fullName>
    </submittedName>
</protein>
<sequence>MKPILSFGLAFFALFANVVADKKCFCHVALPGDRRIIKDLGVVDTQRGWLWTRCRRMINCPNICDKAVKDWSCHNIDES</sequence>
<proteinExistence type="predicted"/>
<gene>
    <name evidence="2" type="ORF">DPMN_066971</name>
</gene>
<evidence type="ECO:0000256" key="1">
    <source>
        <dbReference type="SAM" id="SignalP"/>
    </source>
</evidence>
<dbReference type="EMBL" id="JAIWYP010000014">
    <property type="protein sequence ID" value="KAH3707561.1"/>
    <property type="molecule type" value="Genomic_DNA"/>
</dbReference>
<keyword evidence="3" id="KW-1185">Reference proteome</keyword>
<comment type="caution">
    <text evidence="2">The sequence shown here is derived from an EMBL/GenBank/DDBJ whole genome shotgun (WGS) entry which is preliminary data.</text>
</comment>
<organism evidence="2 3">
    <name type="scientific">Dreissena polymorpha</name>
    <name type="common">Zebra mussel</name>
    <name type="synonym">Mytilus polymorpha</name>
    <dbReference type="NCBI Taxonomy" id="45954"/>
    <lineage>
        <taxon>Eukaryota</taxon>
        <taxon>Metazoa</taxon>
        <taxon>Spiralia</taxon>
        <taxon>Lophotrochozoa</taxon>
        <taxon>Mollusca</taxon>
        <taxon>Bivalvia</taxon>
        <taxon>Autobranchia</taxon>
        <taxon>Heteroconchia</taxon>
        <taxon>Euheterodonta</taxon>
        <taxon>Imparidentia</taxon>
        <taxon>Neoheterodontei</taxon>
        <taxon>Myida</taxon>
        <taxon>Dreissenoidea</taxon>
        <taxon>Dreissenidae</taxon>
        <taxon>Dreissena</taxon>
    </lineage>
</organism>
<evidence type="ECO:0000313" key="2">
    <source>
        <dbReference type="EMBL" id="KAH3707561.1"/>
    </source>
</evidence>
<feature type="signal peptide" evidence="1">
    <location>
        <begin position="1"/>
        <end position="20"/>
    </location>
</feature>
<dbReference type="AlphaFoldDB" id="A0A9D3YYE3"/>
<keyword evidence="1" id="KW-0732">Signal</keyword>
<dbReference type="Proteomes" id="UP000828390">
    <property type="component" value="Unassembled WGS sequence"/>
</dbReference>
<feature type="chain" id="PRO_5038382300" evidence="1">
    <location>
        <begin position="21"/>
        <end position="79"/>
    </location>
</feature>
<accession>A0A9D3YYE3</accession>
<reference evidence="2" key="1">
    <citation type="journal article" date="2019" name="bioRxiv">
        <title>The Genome of the Zebra Mussel, Dreissena polymorpha: A Resource for Invasive Species Research.</title>
        <authorList>
            <person name="McCartney M.A."/>
            <person name="Auch B."/>
            <person name="Kono T."/>
            <person name="Mallez S."/>
            <person name="Zhang Y."/>
            <person name="Obille A."/>
            <person name="Becker A."/>
            <person name="Abrahante J.E."/>
            <person name="Garbe J."/>
            <person name="Badalamenti J.P."/>
            <person name="Herman A."/>
            <person name="Mangelson H."/>
            <person name="Liachko I."/>
            <person name="Sullivan S."/>
            <person name="Sone E.D."/>
            <person name="Koren S."/>
            <person name="Silverstein K.A.T."/>
            <person name="Beckman K.B."/>
            <person name="Gohl D.M."/>
        </authorList>
    </citation>
    <scope>NUCLEOTIDE SEQUENCE</scope>
    <source>
        <strain evidence="2">Duluth1</strain>
        <tissue evidence="2">Whole animal</tissue>
    </source>
</reference>
<name>A0A9D3YYE3_DREPO</name>